<dbReference type="InterPro" id="IPR027417">
    <property type="entry name" value="P-loop_NTPase"/>
</dbReference>
<dbReference type="InterPro" id="IPR008995">
    <property type="entry name" value="Mo/tungstate-bd_C_term_dom"/>
</dbReference>
<feature type="domain" description="ABC transporter" evidence="4">
    <location>
        <begin position="4"/>
        <end position="234"/>
    </location>
</feature>
<organism evidence="5 6">
    <name type="scientific">Halomonas salipaludis</name>
    <dbReference type="NCBI Taxonomy" id="2032625"/>
    <lineage>
        <taxon>Bacteria</taxon>
        <taxon>Pseudomonadati</taxon>
        <taxon>Pseudomonadota</taxon>
        <taxon>Gammaproteobacteria</taxon>
        <taxon>Oceanospirillales</taxon>
        <taxon>Halomonadaceae</taxon>
        <taxon>Halomonas</taxon>
    </lineage>
</organism>
<dbReference type="SUPFAM" id="SSF50331">
    <property type="entry name" value="MOP-like"/>
    <property type="match status" value="1"/>
</dbReference>
<dbReference type="Proteomes" id="UP000217771">
    <property type="component" value="Unassembled WGS sequence"/>
</dbReference>
<dbReference type="InterPro" id="IPR017871">
    <property type="entry name" value="ABC_transporter-like_CS"/>
</dbReference>
<dbReference type="InterPro" id="IPR003439">
    <property type="entry name" value="ABC_transporter-like_ATP-bd"/>
</dbReference>
<dbReference type="InterPro" id="IPR003593">
    <property type="entry name" value="AAA+_ATPase"/>
</dbReference>
<accession>A0A2A2ER91</accession>
<keyword evidence="6" id="KW-1185">Reference proteome</keyword>
<protein>
    <submittedName>
        <fullName evidence="5">Spermidine/putrescine ABC transporter ATP-binding protein</fullName>
    </submittedName>
</protein>
<dbReference type="InterPro" id="IPR013611">
    <property type="entry name" value="Transp-assoc_OB_typ2"/>
</dbReference>
<evidence type="ECO:0000256" key="1">
    <source>
        <dbReference type="ARBA" id="ARBA00022448"/>
    </source>
</evidence>
<evidence type="ECO:0000313" key="5">
    <source>
        <dbReference type="EMBL" id="PAU75168.1"/>
    </source>
</evidence>
<dbReference type="GO" id="GO:0022857">
    <property type="term" value="F:transmembrane transporter activity"/>
    <property type="evidence" value="ECO:0007669"/>
    <property type="project" value="InterPro"/>
</dbReference>
<dbReference type="SMART" id="SM00382">
    <property type="entry name" value="AAA"/>
    <property type="match status" value="1"/>
</dbReference>
<dbReference type="GO" id="GO:0005524">
    <property type="term" value="F:ATP binding"/>
    <property type="evidence" value="ECO:0007669"/>
    <property type="project" value="UniProtKB-KW"/>
</dbReference>
<dbReference type="GO" id="GO:0015697">
    <property type="term" value="P:quaternary ammonium group transport"/>
    <property type="evidence" value="ECO:0007669"/>
    <property type="project" value="UniProtKB-ARBA"/>
</dbReference>
<dbReference type="OrthoDB" id="9802264at2"/>
<dbReference type="GO" id="GO:0043190">
    <property type="term" value="C:ATP-binding cassette (ABC) transporter complex"/>
    <property type="evidence" value="ECO:0007669"/>
    <property type="project" value="InterPro"/>
</dbReference>
<reference evidence="5 6" key="1">
    <citation type="submission" date="2017-08" db="EMBL/GenBank/DDBJ databases">
        <title>Halomonas alkalisoli sp. nov., isolated from saline alkaline soil.</title>
        <authorList>
            <person name="Wang D."/>
            <person name="Zhang G."/>
        </authorList>
    </citation>
    <scope>NUCLEOTIDE SEQUENCE [LARGE SCALE GENOMIC DNA]</scope>
    <source>
        <strain evidence="5 6">WRN001</strain>
    </source>
</reference>
<dbReference type="GO" id="GO:0016887">
    <property type="term" value="F:ATP hydrolysis activity"/>
    <property type="evidence" value="ECO:0007669"/>
    <property type="project" value="InterPro"/>
</dbReference>
<dbReference type="SUPFAM" id="SSF52540">
    <property type="entry name" value="P-loop containing nucleoside triphosphate hydrolases"/>
    <property type="match status" value="1"/>
</dbReference>
<proteinExistence type="predicted"/>
<dbReference type="FunFam" id="3.40.50.300:FF:000425">
    <property type="entry name" value="Probable ABC transporter, ATP-binding subunit"/>
    <property type="match status" value="1"/>
</dbReference>
<dbReference type="InterPro" id="IPR050093">
    <property type="entry name" value="ABC_SmlMolc_Importer"/>
</dbReference>
<keyword evidence="1" id="KW-0813">Transport</keyword>
<evidence type="ECO:0000256" key="3">
    <source>
        <dbReference type="ARBA" id="ARBA00022840"/>
    </source>
</evidence>
<keyword evidence="2" id="KW-0547">Nucleotide-binding</keyword>
<dbReference type="EMBL" id="NSKB01000007">
    <property type="protein sequence ID" value="PAU75168.1"/>
    <property type="molecule type" value="Genomic_DNA"/>
</dbReference>
<dbReference type="AlphaFoldDB" id="A0A2A2ER91"/>
<dbReference type="PANTHER" id="PTHR42781:SF4">
    <property type="entry name" value="SPERMIDINE_PUTRESCINE IMPORT ATP-BINDING PROTEIN POTA"/>
    <property type="match status" value="1"/>
</dbReference>
<dbReference type="Pfam" id="PF00005">
    <property type="entry name" value="ABC_tran"/>
    <property type="match status" value="1"/>
</dbReference>
<dbReference type="Gene3D" id="3.40.50.300">
    <property type="entry name" value="P-loop containing nucleotide triphosphate hydrolases"/>
    <property type="match status" value="1"/>
</dbReference>
<dbReference type="RefSeq" id="WP_095622363.1">
    <property type="nucleotide sequence ID" value="NZ_NSKB01000007.1"/>
</dbReference>
<evidence type="ECO:0000256" key="2">
    <source>
        <dbReference type="ARBA" id="ARBA00022741"/>
    </source>
</evidence>
<dbReference type="PROSITE" id="PS00211">
    <property type="entry name" value="ABC_TRANSPORTER_1"/>
    <property type="match status" value="1"/>
</dbReference>
<dbReference type="Gene3D" id="2.40.50.100">
    <property type="match status" value="1"/>
</dbReference>
<dbReference type="PROSITE" id="PS50893">
    <property type="entry name" value="ABC_TRANSPORTER_2"/>
    <property type="match status" value="1"/>
</dbReference>
<comment type="caution">
    <text evidence="5">The sequence shown here is derived from an EMBL/GenBank/DDBJ whole genome shotgun (WGS) entry which is preliminary data.</text>
</comment>
<dbReference type="PANTHER" id="PTHR42781">
    <property type="entry name" value="SPERMIDINE/PUTRESCINE IMPORT ATP-BINDING PROTEIN POTA"/>
    <property type="match status" value="1"/>
</dbReference>
<gene>
    <name evidence="5" type="ORF">CK498_18645</name>
</gene>
<evidence type="ECO:0000313" key="6">
    <source>
        <dbReference type="Proteomes" id="UP000217771"/>
    </source>
</evidence>
<sequence>MASVTVSHVTKSFGNFPALSDISIDFSDGGLYSLLGPSGSGKTTLLRLIAGFSFPNTGEIHIGGSAVERLPVEKRNIGMMFQNYALFPNMSVYDNVAFGLMVRDTNKEEISKRVGDVLELVRLTGYDRRKPHELSGGQRQRVALARAIIFRPKVLLLDEPLSALDKALRLGMQVELKRIQREIGVTTILVTHDQEEALTLSDKVGVLKDGKLLQEGTPREIYERPATAFAASFLGDANLFKGRVVSGALELDGGSCLRSLDVLPEGGTATCAVRPEKISIVADDEVLASDANVMEARLDDIVFAGNSLNYLLHYGDIPLQVFAQNHEAAELVPGQLVKLAWYARDTILVEA</sequence>
<name>A0A2A2ER91_9GAMM</name>
<evidence type="ECO:0000259" key="4">
    <source>
        <dbReference type="PROSITE" id="PS50893"/>
    </source>
</evidence>
<dbReference type="Pfam" id="PF08402">
    <property type="entry name" value="TOBE_2"/>
    <property type="match status" value="1"/>
</dbReference>
<keyword evidence="3 5" id="KW-0067">ATP-binding</keyword>